<proteinExistence type="predicted"/>
<organism evidence="2 3">
    <name type="scientific">Candidatus Vagococcus giribetii</name>
    <dbReference type="NCBI Taxonomy" id="2230876"/>
    <lineage>
        <taxon>Bacteria</taxon>
        <taxon>Bacillati</taxon>
        <taxon>Bacillota</taxon>
        <taxon>Bacilli</taxon>
        <taxon>Lactobacillales</taxon>
        <taxon>Enterococcaceae</taxon>
        <taxon>Vagococcus</taxon>
    </lineage>
</organism>
<dbReference type="PANTHER" id="PTHR12126">
    <property type="entry name" value="NADH-UBIQUINONE OXIDOREDUCTASE 39 KDA SUBUNIT-RELATED"/>
    <property type="match status" value="1"/>
</dbReference>
<dbReference type="SUPFAM" id="SSF51735">
    <property type="entry name" value="NAD(P)-binding Rossmann-fold domains"/>
    <property type="match status" value="1"/>
</dbReference>
<dbReference type="PANTHER" id="PTHR12126:SF16">
    <property type="entry name" value="MIOREX COMPLEX COMPONENT 2"/>
    <property type="match status" value="1"/>
</dbReference>
<sequence length="209" mass="23659">MKETLIVFGGSGFVGKALCQEALKQNIKVISISKHGKPKSDDIWLTHPYMTWLKIDITRDDSWKKYLDSSVVCVNLIGILFENKRKGLTYDKMIVQINHLISTEASRKNIPVIFLSAKGGPCGYVEAKKKAEQELLTKRHPTTIIRSGLIVSKKHPFRYAQGMAIKLGEKVPLIKKEAQKVYPTSLSTLVHQIINEARQPSYKIIEDIR</sequence>
<dbReference type="InterPro" id="IPR001509">
    <property type="entry name" value="Epimerase_deHydtase"/>
</dbReference>
<protein>
    <submittedName>
        <fullName evidence="2">NAD-dependent epimerase/dehydratase family protein</fullName>
    </submittedName>
</protein>
<dbReference type="EMBL" id="JAFLVX010000015">
    <property type="protein sequence ID" value="MBO0476546.1"/>
    <property type="molecule type" value="Genomic_DNA"/>
</dbReference>
<feature type="domain" description="NAD-dependent epimerase/dehydratase" evidence="1">
    <location>
        <begin position="6"/>
        <end position="116"/>
    </location>
</feature>
<accession>A0ABS3HSC4</accession>
<dbReference type="Gene3D" id="3.40.50.720">
    <property type="entry name" value="NAD(P)-binding Rossmann-like Domain"/>
    <property type="match status" value="1"/>
</dbReference>
<dbReference type="InterPro" id="IPR036291">
    <property type="entry name" value="NAD(P)-bd_dom_sf"/>
</dbReference>
<dbReference type="Proteomes" id="UP000664857">
    <property type="component" value="Unassembled WGS sequence"/>
</dbReference>
<dbReference type="RefSeq" id="WP_206965634.1">
    <property type="nucleotide sequence ID" value="NZ_JAFLVX010000015.1"/>
</dbReference>
<evidence type="ECO:0000259" key="1">
    <source>
        <dbReference type="Pfam" id="PF01370"/>
    </source>
</evidence>
<keyword evidence="3" id="KW-1185">Reference proteome</keyword>
<gene>
    <name evidence="2" type="ORF">DOK76_05655</name>
</gene>
<dbReference type="InterPro" id="IPR051207">
    <property type="entry name" value="ComplexI_NDUFA9_subunit"/>
</dbReference>
<reference evidence="2 3" key="1">
    <citation type="submission" date="2021-03" db="EMBL/GenBank/DDBJ databases">
        <title>Enterococcal diversity collection.</title>
        <authorList>
            <person name="Gilmore M.S."/>
            <person name="Schwartzman J."/>
            <person name="Van Tyne D."/>
            <person name="Martin M."/>
            <person name="Earl A.M."/>
            <person name="Manson A.L."/>
            <person name="Straub T."/>
            <person name="Salamzade R."/>
            <person name="Saavedra J."/>
            <person name="Lebreton F."/>
            <person name="Prichula J."/>
            <person name="Schaufler K."/>
            <person name="Gaca A."/>
            <person name="Sgardioli B."/>
            <person name="Wagenaar J."/>
            <person name="Strong T."/>
        </authorList>
    </citation>
    <scope>NUCLEOTIDE SEQUENCE [LARGE SCALE GENOMIC DNA]</scope>
    <source>
        <strain evidence="2 3">DIV0080</strain>
    </source>
</reference>
<evidence type="ECO:0000313" key="3">
    <source>
        <dbReference type="Proteomes" id="UP000664857"/>
    </source>
</evidence>
<evidence type="ECO:0000313" key="2">
    <source>
        <dbReference type="EMBL" id="MBO0476546.1"/>
    </source>
</evidence>
<name>A0ABS3HSC4_9ENTE</name>
<comment type="caution">
    <text evidence="2">The sequence shown here is derived from an EMBL/GenBank/DDBJ whole genome shotgun (WGS) entry which is preliminary data.</text>
</comment>
<dbReference type="Pfam" id="PF01370">
    <property type="entry name" value="Epimerase"/>
    <property type="match status" value="1"/>
</dbReference>